<sequence length="89" mass="9392">HIPGSLGVRTPRTTGLLKTTGHIPGSLGVRTPRTTGHIPGSLGVRTPRTTGHIPGSLGVRTPQDHWSYPWFPLGEDSSGPLVISLVPWG</sequence>
<name>A0A8K9X9W4_ONCMY</name>
<feature type="region of interest" description="Disordered" evidence="1">
    <location>
        <begin position="1"/>
        <end position="58"/>
    </location>
</feature>
<evidence type="ECO:0000256" key="1">
    <source>
        <dbReference type="SAM" id="MobiDB-lite"/>
    </source>
</evidence>
<dbReference type="GeneTree" id="ENSGT01060000253358"/>
<organism evidence="2 3">
    <name type="scientific">Oncorhynchus mykiss</name>
    <name type="common">Rainbow trout</name>
    <name type="synonym">Salmo gairdneri</name>
    <dbReference type="NCBI Taxonomy" id="8022"/>
    <lineage>
        <taxon>Eukaryota</taxon>
        <taxon>Metazoa</taxon>
        <taxon>Chordata</taxon>
        <taxon>Craniata</taxon>
        <taxon>Vertebrata</taxon>
        <taxon>Euteleostomi</taxon>
        <taxon>Actinopterygii</taxon>
        <taxon>Neopterygii</taxon>
        <taxon>Teleostei</taxon>
        <taxon>Protacanthopterygii</taxon>
        <taxon>Salmoniformes</taxon>
        <taxon>Salmonidae</taxon>
        <taxon>Salmoninae</taxon>
        <taxon>Oncorhynchus</taxon>
    </lineage>
</organism>
<reference evidence="2" key="2">
    <citation type="submission" date="2025-08" db="UniProtKB">
        <authorList>
            <consortium name="Ensembl"/>
        </authorList>
    </citation>
    <scope>IDENTIFICATION</scope>
</reference>
<keyword evidence="3" id="KW-1185">Reference proteome</keyword>
<reference evidence="2" key="3">
    <citation type="submission" date="2025-09" db="UniProtKB">
        <authorList>
            <consortium name="Ensembl"/>
        </authorList>
    </citation>
    <scope>IDENTIFICATION</scope>
</reference>
<evidence type="ECO:0000313" key="3">
    <source>
        <dbReference type="Proteomes" id="UP000694395"/>
    </source>
</evidence>
<protein>
    <submittedName>
        <fullName evidence="2">Uncharacterized protein</fullName>
    </submittedName>
</protein>
<dbReference type="Proteomes" id="UP000694395">
    <property type="component" value="Chromosome 12"/>
</dbReference>
<accession>A0A8K9X9W4</accession>
<evidence type="ECO:0000313" key="2">
    <source>
        <dbReference type="Ensembl" id="ENSOMYP00000129883.1"/>
    </source>
</evidence>
<dbReference type="AlphaFoldDB" id="A0A8K9X9W4"/>
<dbReference type="Ensembl" id="ENSOMYT00000116433.1">
    <property type="protein sequence ID" value="ENSOMYP00000129883.1"/>
    <property type="gene ID" value="ENSOMYG00000061218.1"/>
</dbReference>
<proteinExistence type="predicted"/>
<reference evidence="2" key="1">
    <citation type="submission" date="2020-07" db="EMBL/GenBank/DDBJ databases">
        <title>A long reads based de novo assembly of the rainbow trout Arlee double haploid line genome.</title>
        <authorList>
            <person name="Gao G."/>
            <person name="Palti Y."/>
        </authorList>
    </citation>
    <scope>NUCLEOTIDE SEQUENCE [LARGE SCALE GENOMIC DNA]</scope>
</reference>